<evidence type="ECO:0000313" key="9">
    <source>
        <dbReference type="Proteomes" id="UP000274131"/>
    </source>
</evidence>
<keyword evidence="2" id="KW-0805">Transcription regulation</keyword>
<dbReference type="WBParaSite" id="EVEC_0000422401-mRNA-1">
    <property type="protein sequence ID" value="EVEC_0000422401-mRNA-1"/>
    <property type="gene ID" value="EVEC_0000422401"/>
</dbReference>
<dbReference type="STRING" id="51028.A0A0N4V2J9"/>
<dbReference type="EMBL" id="UXUI01007719">
    <property type="protein sequence ID" value="VDD89013.1"/>
    <property type="molecule type" value="Genomic_DNA"/>
</dbReference>
<evidence type="ECO:0000256" key="6">
    <source>
        <dbReference type="RuleBase" id="RU000383"/>
    </source>
</evidence>
<dbReference type="PANTHER" id="PTHR10026">
    <property type="entry name" value="CYCLIN"/>
    <property type="match status" value="1"/>
</dbReference>
<protein>
    <submittedName>
        <fullName evidence="10">CYCLIN domain-containing protein</fullName>
    </submittedName>
</protein>
<dbReference type="InterPro" id="IPR036915">
    <property type="entry name" value="Cyclin-like_sf"/>
</dbReference>
<evidence type="ECO:0000256" key="1">
    <source>
        <dbReference type="ARBA" id="ARBA00008638"/>
    </source>
</evidence>
<evidence type="ECO:0000313" key="10">
    <source>
        <dbReference type="WBParaSite" id="EVEC_0000422401-mRNA-1"/>
    </source>
</evidence>
<evidence type="ECO:0000256" key="2">
    <source>
        <dbReference type="ARBA" id="ARBA00023015"/>
    </source>
</evidence>
<keyword evidence="9" id="KW-1185">Reference proteome</keyword>
<evidence type="ECO:0000256" key="3">
    <source>
        <dbReference type="ARBA" id="ARBA00023127"/>
    </source>
</evidence>
<evidence type="ECO:0000259" key="7">
    <source>
        <dbReference type="SMART" id="SM00385"/>
    </source>
</evidence>
<name>A0A0N4V2J9_ENTVE</name>
<evidence type="ECO:0000256" key="4">
    <source>
        <dbReference type="ARBA" id="ARBA00023163"/>
    </source>
</evidence>
<proteinExistence type="inferred from homology"/>
<reference evidence="8 9" key="2">
    <citation type="submission" date="2018-10" db="EMBL/GenBank/DDBJ databases">
        <authorList>
            <consortium name="Pathogen Informatics"/>
        </authorList>
    </citation>
    <scope>NUCLEOTIDE SEQUENCE [LARGE SCALE GENOMIC DNA]</scope>
</reference>
<dbReference type="Proteomes" id="UP000274131">
    <property type="component" value="Unassembled WGS sequence"/>
</dbReference>
<dbReference type="InterPro" id="IPR006671">
    <property type="entry name" value="Cyclin_N"/>
</dbReference>
<sequence length="268" mass="31088">MSATAGSFSMPSNSSVSTRQQASSSHWIFTEEQLLNVPSIKEGMDPEEELKLRRTAAHTIHQMADRLNHESRFRISQLCICAAMMHMHRFFVFHSFNKFDPRDIAAACLFLAGKSEECPRKLEHVVRVWWAIKFPFSPTLENSRYHDAAQLIVTLENVVLQTIGILFLCFAAFDLTVDIPHPYVLKQMQDFTRGMLLTSFHFIFIVNLGNRRLSEIAYWFASDMLHMTNWGVRFPARAIACVCIQMACSWAEFEVRKVFEKFCFIFLW</sequence>
<dbReference type="GO" id="GO:0016538">
    <property type="term" value="F:cyclin-dependent protein serine/threonine kinase regulator activity"/>
    <property type="evidence" value="ECO:0007669"/>
    <property type="project" value="InterPro"/>
</dbReference>
<keyword evidence="3 6" id="KW-0195">Cyclin</keyword>
<dbReference type="SMART" id="SM00385">
    <property type="entry name" value="CYCLIN"/>
    <property type="match status" value="1"/>
</dbReference>
<evidence type="ECO:0000256" key="5">
    <source>
        <dbReference type="ARBA" id="ARBA00056850"/>
    </source>
</evidence>
<reference evidence="10" key="1">
    <citation type="submission" date="2017-02" db="UniProtKB">
        <authorList>
            <consortium name="WormBaseParasite"/>
        </authorList>
    </citation>
    <scope>IDENTIFICATION</scope>
</reference>
<dbReference type="FunFam" id="1.10.472.10:FF:000181">
    <property type="entry name" value="Protein CBR-CIT-1.1"/>
    <property type="match status" value="1"/>
</dbReference>
<feature type="domain" description="Cyclin-like" evidence="7">
    <location>
        <begin position="58"/>
        <end position="161"/>
    </location>
</feature>
<dbReference type="AlphaFoldDB" id="A0A0N4V2J9"/>
<keyword evidence="4" id="KW-0804">Transcription</keyword>
<dbReference type="OrthoDB" id="25002at2759"/>
<gene>
    <name evidence="8" type="ORF">EVEC_LOCUS3932</name>
</gene>
<organism evidence="10">
    <name type="scientific">Enterobius vermicularis</name>
    <name type="common">Human pinworm</name>
    <dbReference type="NCBI Taxonomy" id="51028"/>
    <lineage>
        <taxon>Eukaryota</taxon>
        <taxon>Metazoa</taxon>
        <taxon>Ecdysozoa</taxon>
        <taxon>Nematoda</taxon>
        <taxon>Chromadorea</taxon>
        <taxon>Rhabditida</taxon>
        <taxon>Spirurina</taxon>
        <taxon>Oxyuridomorpha</taxon>
        <taxon>Oxyuroidea</taxon>
        <taxon>Oxyuridae</taxon>
        <taxon>Enterobius</taxon>
    </lineage>
</organism>
<dbReference type="GO" id="GO:0006357">
    <property type="term" value="P:regulation of transcription by RNA polymerase II"/>
    <property type="evidence" value="ECO:0007669"/>
    <property type="project" value="InterPro"/>
</dbReference>
<dbReference type="SUPFAM" id="SSF47954">
    <property type="entry name" value="Cyclin-like"/>
    <property type="match status" value="2"/>
</dbReference>
<accession>A0A0N4V2J9</accession>
<dbReference type="InterPro" id="IPR013763">
    <property type="entry name" value="Cyclin-like_dom"/>
</dbReference>
<dbReference type="Pfam" id="PF21797">
    <property type="entry name" value="CycT2-like_C"/>
    <property type="match status" value="1"/>
</dbReference>
<evidence type="ECO:0000313" key="8">
    <source>
        <dbReference type="EMBL" id="VDD89013.1"/>
    </source>
</evidence>
<dbReference type="InterPro" id="IPR043198">
    <property type="entry name" value="Cyclin/Ssn8"/>
</dbReference>
<comment type="function">
    <text evidence="5">Regulatory subunit of the cyclin-dependent kinase pair (CDK9/cyclin T) complex, also called positive transcription elongation factor B (P-TEFb), which is proposed to facilitate the transition from abortive to production elongation by phosphorylating the CTD (carboxy-terminal domain) of the large subunit of RNA polymerase II (RNAP II).</text>
</comment>
<dbReference type="Gene3D" id="1.10.472.10">
    <property type="entry name" value="Cyclin-like"/>
    <property type="match status" value="2"/>
</dbReference>
<comment type="similarity">
    <text evidence="1">Belongs to the cyclin family. Cyclin C subfamily.</text>
</comment>
<dbReference type="Pfam" id="PF00134">
    <property type="entry name" value="Cyclin_N"/>
    <property type="match status" value="1"/>
</dbReference>